<evidence type="ECO:0000313" key="1">
    <source>
        <dbReference type="EMBL" id="KKL94512.1"/>
    </source>
</evidence>
<proteinExistence type="predicted"/>
<accession>A0A0F9J5N1</accession>
<dbReference type="EMBL" id="LAZR01018906">
    <property type="protein sequence ID" value="KKL94512.1"/>
    <property type="molecule type" value="Genomic_DNA"/>
</dbReference>
<reference evidence="1" key="1">
    <citation type="journal article" date="2015" name="Nature">
        <title>Complex archaea that bridge the gap between prokaryotes and eukaryotes.</title>
        <authorList>
            <person name="Spang A."/>
            <person name="Saw J.H."/>
            <person name="Jorgensen S.L."/>
            <person name="Zaremba-Niedzwiedzka K."/>
            <person name="Martijn J."/>
            <person name="Lind A.E."/>
            <person name="van Eijk R."/>
            <person name="Schleper C."/>
            <person name="Guy L."/>
            <person name="Ettema T.J."/>
        </authorList>
    </citation>
    <scope>NUCLEOTIDE SEQUENCE</scope>
</reference>
<organism evidence="1">
    <name type="scientific">marine sediment metagenome</name>
    <dbReference type="NCBI Taxonomy" id="412755"/>
    <lineage>
        <taxon>unclassified sequences</taxon>
        <taxon>metagenomes</taxon>
        <taxon>ecological metagenomes</taxon>
    </lineage>
</organism>
<comment type="caution">
    <text evidence="1">The sequence shown here is derived from an EMBL/GenBank/DDBJ whole genome shotgun (WGS) entry which is preliminary data.</text>
</comment>
<name>A0A0F9J5N1_9ZZZZ</name>
<gene>
    <name evidence="1" type="ORF">LCGC14_1863990</name>
</gene>
<dbReference type="AlphaFoldDB" id="A0A0F9J5N1"/>
<sequence length="124" mass="13873">MPFQKGHKLSKGRPPKIKKQVKDWIQAHPYAVAELMQVLYEQGIDGDREAATYIIDRVKGRPKQAIDQTIKGQILITPDMRALAVREMLEVKADEAKLLEGEYAVQEQDQGRAVASAEDEGAES</sequence>
<protein>
    <submittedName>
        <fullName evidence="1">Uncharacterized protein</fullName>
    </submittedName>
</protein>